<dbReference type="EMBL" id="PFPI01000022">
    <property type="protein sequence ID" value="PIZ93550.1"/>
    <property type="molecule type" value="Genomic_DNA"/>
</dbReference>
<dbReference type="SUPFAM" id="SSF52540">
    <property type="entry name" value="P-loop containing nucleoside triphosphate hydrolases"/>
    <property type="match status" value="1"/>
</dbReference>
<dbReference type="PANTHER" id="PTHR13696:SF52">
    <property type="entry name" value="PARA FAMILY PROTEIN CT_582"/>
    <property type="match status" value="1"/>
</dbReference>
<dbReference type="CDD" id="cd02042">
    <property type="entry name" value="ParAB_family"/>
    <property type="match status" value="1"/>
</dbReference>
<dbReference type="Proteomes" id="UP000230078">
    <property type="component" value="Unassembled WGS sequence"/>
</dbReference>
<accession>A0A2M7V4Q6</accession>
<dbReference type="FunFam" id="3.40.50.300:FF:000285">
    <property type="entry name" value="Sporulation initiation inhibitor Soj"/>
    <property type="match status" value="1"/>
</dbReference>
<dbReference type="AlphaFoldDB" id="A0A2M7V4Q6"/>
<evidence type="ECO:0000313" key="3">
    <source>
        <dbReference type="Proteomes" id="UP000230078"/>
    </source>
</evidence>
<dbReference type="InterPro" id="IPR050678">
    <property type="entry name" value="DNA_Partitioning_ATPase"/>
</dbReference>
<protein>
    <submittedName>
        <fullName evidence="2">Chromosome partitioning protein ParA</fullName>
    </submittedName>
</protein>
<dbReference type="InterPro" id="IPR027417">
    <property type="entry name" value="P-loop_NTPase"/>
</dbReference>
<dbReference type="Gene3D" id="3.40.50.300">
    <property type="entry name" value="P-loop containing nucleotide triphosphate hydrolases"/>
    <property type="match status" value="1"/>
</dbReference>
<reference evidence="3" key="1">
    <citation type="submission" date="2017-09" db="EMBL/GenBank/DDBJ databases">
        <title>Depth-based differentiation of microbial function through sediment-hosted aquifers and enrichment of novel symbionts in the deep terrestrial subsurface.</title>
        <authorList>
            <person name="Probst A.J."/>
            <person name="Ladd B."/>
            <person name="Jarett J.K."/>
            <person name="Geller-Mcgrath D.E."/>
            <person name="Sieber C.M.K."/>
            <person name="Emerson J.B."/>
            <person name="Anantharaman K."/>
            <person name="Thomas B.C."/>
            <person name="Malmstrom R."/>
            <person name="Stieglmeier M."/>
            <person name="Klingl A."/>
            <person name="Woyke T."/>
            <person name="Ryan C.M."/>
            <person name="Banfield J.F."/>
        </authorList>
    </citation>
    <scope>NUCLEOTIDE SEQUENCE [LARGE SCALE GENOMIC DNA]</scope>
</reference>
<gene>
    <name evidence="2" type="ORF">COX83_01635</name>
</gene>
<dbReference type="InterPro" id="IPR025669">
    <property type="entry name" value="AAA_dom"/>
</dbReference>
<proteinExistence type="predicted"/>
<evidence type="ECO:0000313" key="2">
    <source>
        <dbReference type="EMBL" id="PIZ93550.1"/>
    </source>
</evidence>
<name>A0A2M7V4Q6_9BACT</name>
<dbReference type="Pfam" id="PF13614">
    <property type="entry name" value="AAA_31"/>
    <property type="match status" value="1"/>
</dbReference>
<dbReference type="PANTHER" id="PTHR13696">
    <property type="entry name" value="P-LOOP CONTAINING NUCLEOSIDE TRIPHOSPHATE HYDROLASE"/>
    <property type="match status" value="1"/>
</dbReference>
<evidence type="ECO:0000259" key="1">
    <source>
        <dbReference type="Pfam" id="PF13614"/>
    </source>
</evidence>
<sequence length="255" mass="28262">MAKIIAVVNQKGGVGKTTTAMNLAAHLAELGKFVLLVDMDPQGNATSGLGIGIHELEYGVYEALAKQKRVHDVIQNTTHEGLRILPATTNLAGANIELVDMDRREFQLSDLLGEVTHAYDYIIIDCPPSLGLLTINSLVAANELLIPVQAEYYALEGLGQLLKTIHLIREHIKPNLEILGAVITMFDKRTKLSGDIMDQLYKYFPDTIFRSVIPRTVRLAEAPSFGQTILQYDPKGKGSRAYERLAREILEKHQM</sequence>
<organism evidence="2 3">
    <name type="scientific">Candidatus Magasanikbacteria bacterium CG_4_10_14_0_2_um_filter_41_31</name>
    <dbReference type="NCBI Taxonomy" id="1974639"/>
    <lineage>
        <taxon>Bacteria</taxon>
        <taxon>Candidatus Magasanikiibacteriota</taxon>
    </lineage>
</organism>
<feature type="domain" description="AAA" evidence="1">
    <location>
        <begin position="2"/>
        <end position="178"/>
    </location>
</feature>
<dbReference type="PIRSF" id="PIRSF009320">
    <property type="entry name" value="Nuc_binding_HP_1000"/>
    <property type="match status" value="1"/>
</dbReference>
<comment type="caution">
    <text evidence="2">The sequence shown here is derived from an EMBL/GenBank/DDBJ whole genome shotgun (WGS) entry which is preliminary data.</text>
</comment>